<accession>A0A6A6F9I0</accession>
<protein>
    <recommendedName>
        <fullName evidence="3">F-box domain-containing protein</fullName>
    </recommendedName>
</protein>
<proteinExistence type="predicted"/>
<evidence type="ECO:0000313" key="1">
    <source>
        <dbReference type="EMBL" id="KAF2210048.1"/>
    </source>
</evidence>
<sequence>MEPFTKNETFPLLTFPAEVVENVAKFCDEDSLGALRLTSRRAESETYREWHLRRRIIEFSSNHDKPAVYATILKNHPQAGSRVTRLILSLPGGHRARGPWCRASLISNLTRIVKHLPNLREVEISDWTIKHYLPHLAELAPIFKNCRLQRLFIARCIFSALDLRALLGTPLVAPEVTQVEDCDIMGAIVSEVPPQAAVPRVRTEHAFCAGVQQVWSTDVLHAVFPAYDEFHGLKYEISTFTGKRVFVVGGLAPMDERNVQRILEVTIVKSE</sequence>
<evidence type="ECO:0000313" key="2">
    <source>
        <dbReference type="Proteomes" id="UP000799539"/>
    </source>
</evidence>
<dbReference type="OrthoDB" id="10457798at2759"/>
<keyword evidence="2" id="KW-1185">Reference proteome</keyword>
<dbReference type="EMBL" id="ML992683">
    <property type="protein sequence ID" value="KAF2210048.1"/>
    <property type="molecule type" value="Genomic_DNA"/>
</dbReference>
<name>A0A6A6F9I0_9PEZI</name>
<organism evidence="1 2">
    <name type="scientific">Cercospora zeae-maydis SCOH1-5</name>
    <dbReference type="NCBI Taxonomy" id="717836"/>
    <lineage>
        <taxon>Eukaryota</taxon>
        <taxon>Fungi</taxon>
        <taxon>Dikarya</taxon>
        <taxon>Ascomycota</taxon>
        <taxon>Pezizomycotina</taxon>
        <taxon>Dothideomycetes</taxon>
        <taxon>Dothideomycetidae</taxon>
        <taxon>Mycosphaerellales</taxon>
        <taxon>Mycosphaerellaceae</taxon>
        <taxon>Cercospora</taxon>
    </lineage>
</organism>
<gene>
    <name evidence="1" type="ORF">CERZMDRAFT_118292</name>
</gene>
<evidence type="ECO:0008006" key="3">
    <source>
        <dbReference type="Google" id="ProtNLM"/>
    </source>
</evidence>
<reference evidence="1" key="1">
    <citation type="journal article" date="2020" name="Stud. Mycol.">
        <title>101 Dothideomycetes genomes: a test case for predicting lifestyles and emergence of pathogens.</title>
        <authorList>
            <person name="Haridas S."/>
            <person name="Albert R."/>
            <person name="Binder M."/>
            <person name="Bloem J."/>
            <person name="Labutti K."/>
            <person name="Salamov A."/>
            <person name="Andreopoulos B."/>
            <person name="Baker S."/>
            <person name="Barry K."/>
            <person name="Bills G."/>
            <person name="Bluhm B."/>
            <person name="Cannon C."/>
            <person name="Castanera R."/>
            <person name="Culley D."/>
            <person name="Daum C."/>
            <person name="Ezra D."/>
            <person name="Gonzalez J."/>
            <person name="Henrissat B."/>
            <person name="Kuo A."/>
            <person name="Liang C."/>
            <person name="Lipzen A."/>
            <person name="Lutzoni F."/>
            <person name="Magnuson J."/>
            <person name="Mondo S."/>
            <person name="Nolan M."/>
            <person name="Ohm R."/>
            <person name="Pangilinan J."/>
            <person name="Park H.-J."/>
            <person name="Ramirez L."/>
            <person name="Alfaro M."/>
            <person name="Sun H."/>
            <person name="Tritt A."/>
            <person name="Yoshinaga Y."/>
            <person name="Zwiers L.-H."/>
            <person name="Turgeon B."/>
            <person name="Goodwin S."/>
            <person name="Spatafora J."/>
            <person name="Crous P."/>
            <person name="Grigoriev I."/>
        </authorList>
    </citation>
    <scope>NUCLEOTIDE SEQUENCE</scope>
    <source>
        <strain evidence="1">SCOH1-5</strain>
    </source>
</reference>
<dbReference type="AlphaFoldDB" id="A0A6A6F9I0"/>
<dbReference type="Proteomes" id="UP000799539">
    <property type="component" value="Unassembled WGS sequence"/>
</dbReference>